<evidence type="ECO:0000256" key="1">
    <source>
        <dbReference type="SAM" id="SignalP"/>
    </source>
</evidence>
<reference evidence="2" key="1">
    <citation type="submission" date="2021-01" db="EMBL/GenBank/DDBJ databases">
        <authorList>
            <person name="Corre E."/>
            <person name="Pelletier E."/>
            <person name="Niang G."/>
            <person name="Scheremetjew M."/>
            <person name="Finn R."/>
            <person name="Kale V."/>
            <person name="Holt S."/>
            <person name="Cochrane G."/>
            <person name="Meng A."/>
            <person name="Brown T."/>
            <person name="Cohen L."/>
        </authorList>
    </citation>
    <scope>NUCLEOTIDE SEQUENCE</scope>
    <source>
        <strain evidence="2">CCAP1064/1</strain>
    </source>
</reference>
<dbReference type="EMBL" id="HBEL01047982">
    <property type="protein sequence ID" value="CAD8426039.1"/>
    <property type="molecule type" value="Transcribed_RNA"/>
</dbReference>
<sequence length="215" mass="24873">MVVRNKVIFLPLLLLTAFAVFSYLHNHKNDDISRSHDVTTSSSDTAFESDGIGRSRRRLQLGSLRQEPLVQRPSQSQVIDDSSEIKMLPRKLSRQLNELTNFEDDMCEQLRQDDSGRSLSLTKDFGDPRNVEFKAHTYRRKPEGLRLLMMGDTVTRYMYLSLTYYLSHGTWYSENNSPGKSCYLVCETTFANWHHFFKMTSSMLGPLAHENCDFV</sequence>
<proteinExistence type="predicted"/>
<dbReference type="AlphaFoldDB" id="A0A7S0GKP7"/>
<evidence type="ECO:0000313" key="2">
    <source>
        <dbReference type="EMBL" id="CAD8426039.1"/>
    </source>
</evidence>
<organism evidence="2">
    <name type="scientific">Proboscia inermis</name>
    <dbReference type="NCBI Taxonomy" id="420281"/>
    <lineage>
        <taxon>Eukaryota</taxon>
        <taxon>Sar</taxon>
        <taxon>Stramenopiles</taxon>
        <taxon>Ochrophyta</taxon>
        <taxon>Bacillariophyta</taxon>
        <taxon>Coscinodiscophyceae</taxon>
        <taxon>Rhizosoleniophycidae</taxon>
        <taxon>Rhizosoleniales</taxon>
        <taxon>Rhizosoleniaceae</taxon>
        <taxon>Proboscia</taxon>
    </lineage>
</organism>
<feature type="chain" id="PRO_5030823118" evidence="1">
    <location>
        <begin position="23"/>
        <end position="215"/>
    </location>
</feature>
<protein>
    <submittedName>
        <fullName evidence="2">Uncharacterized protein</fullName>
    </submittedName>
</protein>
<keyword evidence="1" id="KW-0732">Signal</keyword>
<name>A0A7S0GKP7_9STRA</name>
<accession>A0A7S0GKP7</accession>
<feature type="signal peptide" evidence="1">
    <location>
        <begin position="1"/>
        <end position="22"/>
    </location>
</feature>
<gene>
    <name evidence="2" type="ORF">PINE0816_LOCUS22199</name>
</gene>